<dbReference type="AlphaFoldDB" id="A0A1W1UPD4"/>
<evidence type="ECO:0000256" key="1">
    <source>
        <dbReference type="SAM" id="MobiDB-lite"/>
    </source>
</evidence>
<proteinExistence type="predicted"/>
<accession>A0A1W1UPD4</accession>
<name>A0A1W1UPD4_9DEIO</name>
<gene>
    <name evidence="2" type="ORF">SAMN00790413_04205</name>
</gene>
<reference evidence="2 3" key="1">
    <citation type="submission" date="2017-04" db="EMBL/GenBank/DDBJ databases">
        <authorList>
            <person name="Afonso C.L."/>
            <person name="Miller P.J."/>
            <person name="Scott M.A."/>
            <person name="Spackman E."/>
            <person name="Goraichik I."/>
            <person name="Dimitrov K.M."/>
            <person name="Suarez D.L."/>
            <person name="Swayne D.E."/>
        </authorList>
    </citation>
    <scope>NUCLEOTIDE SEQUENCE [LARGE SCALE GENOMIC DNA]</scope>
    <source>
        <strain evidence="2 3">KR-140</strain>
    </source>
</reference>
<feature type="region of interest" description="Disordered" evidence="1">
    <location>
        <begin position="80"/>
        <end position="115"/>
    </location>
</feature>
<protein>
    <submittedName>
        <fullName evidence="2">Uncharacterized protein</fullName>
    </submittedName>
</protein>
<sequence>MPANWEGSRSGPICTVHSPPQVLHSPISGSGGNHSTFRHSAARTSHEAPLPTSVVADQGGVLSGQGSPAGHLGAQRLQHFRGQRPAWRPSASPKGSDLSPPLPRQRSEERLTRWGPLLRQPDAHQRCLSTLTSGTASSPTPQKLPCTQRFSRNHRRCCSTTRCASWAVSCAILALSPVCDAASARRASSTLPSRVLTQG</sequence>
<evidence type="ECO:0000313" key="2">
    <source>
        <dbReference type="EMBL" id="SMB82952.1"/>
    </source>
</evidence>
<dbReference type="Proteomes" id="UP000192582">
    <property type="component" value="Unassembled WGS sequence"/>
</dbReference>
<dbReference type="EMBL" id="FWWU01000006">
    <property type="protein sequence ID" value="SMB82952.1"/>
    <property type="molecule type" value="Genomic_DNA"/>
</dbReference>
<feature type="region of interest" description="Disordered" evidence="1">
    <location>
        <begin position="1"/>
        <end position="48"/>
    </location>
</feature>
<organism evidence="2 3">
    <name type="scientific">Deinococcus hopiensis KR-140</name>
    <dbReference type="NCBI Taxonomy" id="695939"/>
    <lineage>
        <taxon>Bacteria</taxon>
        <taxon>Thermotogati</taxon>
        <taxon>Deinococcota</taxon>
        <taxon>Deinococci</taxon>
        <taxon>Deinococcales</taxon>
        <taxon>Deinococcaceae</taxon>
        <taxon>Deinococcus</taxon>
    </lineage>
</organism>
<evidence type="ECO:0000313" key="3">
    <source>
        <dbReference type="Proteomes" id="UP000192582"/>
    </source>
</evidence>
<keyword evidence="3" id="KW-1185">Reference proteome</keyword>